<feature type="compositionally biased region" description="Basic and acidic residues" evidence="1">
    <location>
        <begin position="50"/>
        <end position="61"/>
    </location>
</feature>
<name>A0A199VLH8_ANACO</name>
<dbReference type="AlphaFoldDB" id="A0A199VLH8"/>
<comment type="caution">
    <text evidence="2">The sequence shown here is derived from an EMBL/GenBank/DDBJ whole genome shotgun (WGS) entry which is preliminary data.</text>
</comment>
<dbReference type="EMBL" id="LSRQ01001499">
    <property type="protein sequence ID" value="OAY77590.1"/>
    <property type="molecule type" value="Genomic_DNA"/>
</dbReference>
<evidence type="ECO:0000313" key="3">
    <source>
        <dbReference type="Proteomes" id="UP000092600"/>
    </source>
</evidence>
<proteinExistence type="predicted"/>
<reference evidence="2 3" key="1">
    <citation type="journal article" date="2016" name="DNA Res.">
        <title>The draft genome of MD-2 pineapple using hybrid error correction of long reads.</title>
        <authorList>
            <person name="Redwan R.M."/>
            <person name="Saidin A."/>
            <person name="Kumar S.V."/>
        </authorList>
    </citation>
    <scope>NUCLEOTIDE SEQUENCE [LARGE SCALE GENOMIC DNA]</scope>
    <source>
        <strain evidence="3">cv. MD2</strain>
        <tissue evidence="2">Leaf</tissue>
    </source>
</reference>
<protein>
    <submittedName>
        <fullName evidence="2">Uncharacterized protein</fullName>
    </submittedName>
</protein>
<accession>A0A199VLH8</accession>
<sequence length="133" mass="14502">MADGTCNRAREGGEYGRRQMGCRTGQATGREKAESYRTGQATGRSKAERHHHEGGEDERTARGATPCRTGGCDGVPEGGQRWRRGYEKKEERTEGERRTVTPRHTGGRRGGAPPYGRTESAKRGEGSKPIALS</sequence>
<evidence type="ECO:0000313" key="2">
    <source>
        <dbReference type="EMBL" id="OAY77590.1"/>
    </source>
</evidence>
<organism evidence="2 3">
    <name type="scientific">Ananas comosus</name>
    <name type="common">Pineapple</name>
    <name type="synonym">Ananas ananas</name>
    <dbReference type="NCBI Taxonomy" id="4615"/>
    <lineage>
        <taxon>Eukaryota</taxon>
        <taxon>Viridiplantae</taxon>
        <taxon>Streptophyta</taxon>
        <taxon>Embryophyta</taxon>
        <taxon>Tracheophyta</taxon>
        <taxon>Spermatophyta</taxon>
        <taxon>Magnoliopsida</taxon>
        <taxon>Liliopsida</taxon>
        <taxon>Poales</taxon>
        <taxon>Bromeliaceae</taxon>
        <taxon>Bromelioideae</taxon>
        <taxon>Ananas</taxon>
    </lineage>
</organism>
<evidence type="ECO:0000256" key="1">
    <source>
        <dbReference type="SAM" id="MobiDB-lite"/>
    </source>
</evidence>
<feature type="region of interest" description="Disordered" evidence="1">
    <location>
        <begin position="1"/>
        <end position="133"/>
    </location>
</feature>
<feature type="compositionally biased region" description="Basic and acidic residues" evidence="1">
    <location>
        <begin position="8"/>
        <end position="17"/>
    </location>
</feature>
<gene>
    <name evidence="2" type="ORF">ACMD2_07328</name>
</gene>
<feature type="compositionally biased region" description="Basic and acidic residues" evidence="1">
    <location>
        <begin position="84"/>
        <end position="99"/>
    </location>
</feature>
<dbReference type="Proteomes" id="UP000092600">
    <property type="component" value="Unassembled WGS sequence"/>
</dbReference>